<evidence type="ECO:0000313" key="2">
    <source>
        <dbReference type="Proteomes" id="UP001367508"/>
    </source>
</evidence>
<proteinExistence type="predicted"/>
<protein>
    <submittedName>
        <fullName evidence="1">Uncharacterized protein</fullName>
    </submittedName>
</protein>
<sequence length="147" mass="16664">MASLYSQFYGLLVFPFLMGPHRHVISIVKIETKHAPSAIKSAWDTFCNRLPQYLGGVVHLHRPDHPEKFTNSQYIVLYFALSCGKSTTFNAILTSTSNGPISWKSSHMFQTQQPNLKHGKHNHFSCLAPKNSTYQLLWLYAGQGCHD</sequence>
<comment type="caution">
    <text evidence="1">The sequence shown here is derived from an EMBL/GenBank/DDBJ whole genome shotgun (WGS) entry which is preliminary data.</text>
</comment>
<name>A0AAN9Q9V1_CANGL</name>
<keyword evidence="2" id="KW-1185">Reference proteome</keyword>
<organism evidence="1 2">
    <name type="scientific">Canavalia gladiata</name>
    <name type="common">Sword bean</name>
    <name type="synonym">Dolichos gladiatus</name>
    <dbReference type="NCBI Taxonomy" id="3824"/>
    <lineage>
        <taxon>Eukaryota</taxon>
        <taxon>Viridiplantae</taxon>
        <taxon>Streptophyta</taxon>
        <taxon>Embryophyta</taxon>
        <taxon>Tracheophyta</taxon>
        <taxon>Spermatophyta</taxon>
        <taxon>Magnoliopsida</taxon>
        <taxon>eudicotyledons</taxon>
        <taxon>Gunneridae</taxon>
        <taxon>Pentapetalae</taxon>
        <taxon>rosids</taxon>
        <taxon>fabids</taxon>
        <taxon>Fabales</taxon>
        <taxon>Fabaceae</taxon>
        <taxon>Papilionoideae</taxon>
        <taxon>50 kb inversion clade</taxon>
        <taxon>NPAAA clade</taxon>
        <taxon>indigoferoid/millettioid clade</taxon>
        <taxon>Phaseoleae</taxon>
        <taxon>Canavalia</taxon>
    </lineage>
</organism>
<dbReference type="AlphaFoldDB" id="A0AAN9Q9V1"/>
<evidence type="ECO:0000313" key="1">
    <source>
        <dbReference type="EMBL" id="KAK7323208.1"/>
    </source>
</evidence>
<dbReference type="Proteomes" id="UP001367508">
    <property type="component" value="Unassembled WGS sequence"/>
</dbReference>
<gene>
    <name evidence="1" type="ORF">VNO77_26672</name>
</gene>
<accession>A0AAN9Q9V1</accession>
<reference evidence="1 2" key="1">
    <citation type="submission" date="2024-01" db="EMBL/GenBank/DDBJ databases">
        <title>The genomes of 5 underutilized Papilionoideae crops provide insights into root nodulation and disease resistanc.</title>
        <authorList>
            <person name="Jiang F."/>
        </authorList>
    </citation>
    <scope>NUCLEOTIDE SEQUENCE [LARGE SCALE GENOMIC DNA]</scope>
    <source>
        <strain evidence="1">LVBAO_FW01</strain>
        <tissue evidence="1">Leaves</tissue>
    </source>
</reference>
<dbReference type="EMBL" id="JAYMYQ010000006">
    <property type="protein sequence ID" value="KAK7323208.1"/>
    <property type="molecule type" value="Genomic_DNA"/>
</dbReference>